<organism evidence="1">
    <name type="scientific">Rhizophora mucronata</name>
    <name type="common">Asiatic mangrove</name>
    <dbReference type="NCBI Taxonomy" id="61149"/>
    <lineage>
        <taxon>Eukaryota</taxon>
        <taxon>Viridiplantae</taxon>
        <taxon>Streptophyta</taxon>
        <taxon>Embryophyta</taxon>
        <taxon>Tracheophyta</taxon>
        <taxon>Spermatophyta</taxon>
        <taxon>Magnoliopsida</taxon>
        <taxon>eudicotyledons</taxon>
        <taxon>Gunneridae</taxon>
        <taxon>Pentapetalae</taxon>
        <taxon>rosids</taxon>
        <taxon>fabids</taxon>
        <taxon>Malpighiales</taxon>
        <taxon>Rhizophoraceae</taxon>
        <taxon>Rhizophora</taxon>
    </lineage>
</organism>
<accession>A0A2P2R0B4</accession>
<dbReference type="AlphaFoldDB" id="A0A2P2R0B4"/>
<reference evidence="1" key="1">
    <citation type="submission" date="2018-02" db="EMBL/GenBank/DDBJ databases">
        <title>Rhizophora mucronata_Transcriptome.</title>
        <authorList>
            <person name="Meera S.P."/>
            <person name="Sreeshan A."/>
            <person name="Augustine A."/>
        </authorList>
    </citation>
    <scope>NUCLEOTIDE SEQUENCE</scope>
    <source>
        <tissue evidence="1">Leaf</tissue>
    </source>
</reference>
<sequence>MIFVVDLLAAMNLSSLRGPGQLGRVSPDL</sequence>
<dbReference type="EMBL" id="GGEC01092208">
    <property type="protein sequence ID" value="MBX72692.1"/>
    <property type="molecule type" value="Transcribed_RNA"/>
</dbReference>
<evidence type="ECO:0000313" key="1">
    <source>
        <dbReference type="EMBL" id="MBX72692.1"/>
    </source>
</evidence>
<protein>
    <submittedName>
        <fullName evidence="1">Uncharacterized protein</fullName>
    </submittedName>
</protein>
<proteinExistence type="predicted"/>
<name>A0A2P2R0B4_RHIMU</name>